<comment type="function">
    <text evidence="7">Catalyzes the NADPH-dependent reduction of L-glutamate 5-phosphate into L-glutamate 5-semialdehyde and phosphate. The product spontaneously undergoes cyclization to form 1-pyrroline-5-carboxylate.</text>
</comment>
<comment type="subcellular location">
    <subcellularLocation>
        <location evidence="7">Cytoplasm</location>
    </subcellularLocation>
</comment>
<dbReference type="PIRSF" id="PIRSF000151">
    <property type="entry name" value="GPR"/>
    <property type="match status" value="1"/>
</dbReference>
<dbReference type="GO" id="GO:0004350">
    <property type="term" value="F:glutamate-5-semialdehyde dehydrogenase activity"/>
    <property type="evidence" value="ECO:0007669"/>
    <property type="project" value="UniProtKB-UniRule"/>
</dbReference>
<dbReference type="CDD" id="cd07079">
    <property type="entry name" value="ALDH_F18-19_ProA-GPR"/>
    <property type="match status" value="1"/>
</dbReference>
<feature type="domain" description="Aldehyde dehydrogenase" evidence="8">
    <location>
        <begin position="40"/>
        <end position="316"/>
    </location>
</feature>
<dbReference type="SUPFAM" id="SSF53720">
    <property type="entry name" value="ALDH-like"/>
    <property type="match status" value="1"/>
</dbReference>
<dbReference type="GO" id="GO:0005737">
    <property type="term" value="C:cytoplasm"/>
    <property type="evidence" value="ECO:0007669"/>
    <property type="project" value="UniProtKB-SubCell"/>
</dbReference>
<evidence type="ECO:0000313" key="10">
    <source>
        <dbReference type="Proteomes" id="UP000016498"/>
    </source>
</evidence>
<dbReference type="FunFam" id="3.40.309.10:FF:000006">
    <property type="entry name" value="Gamma-glutamyl phosphate reductase"/>
    <property type="match status" value="1"/>
</dbReference>
<evidence type="ECO:0000259" key="8">
    <source>
        <dbReference type="Pfam" id="PF00171"/>
    </source>
</evidence>
<keyword evidence="5 7" id="KW-0560">Oxidoreductase</keyword>
<proteinExistence type="inferred from homology"/>
<comment type="similarity">
    <text evidence="7">Belongs to the gamma-glutamyl phosphate reductase family.</text>
</comment>
<comment type="catalytic activity">
    <reaction evidence="6 7">
        <text>L-glutamate 5-semialdehyde + phosphate + NADP(+) = L-glutamyl 5-phosphate + NADPH + H(+)</text>
        <dbReference type="Rhea" id="RHEA:19541"/>
        <dbReference type="ChEBI" id="CHEBI:15378"/>
        <dbReference type="ChEBI" id="CHEBI:43474"/>
        <dbReference type="ChEBI" id="CHEBI:57783"/>
        <dbReference type="ChEBI" id="CHEBI:58066"/>
        <dbReference type="ChEBI" id="CHEBI:58274"/>
        <dbReference type="ChEBI" id="CHEBI:58349"/>
        <dbReference type="EC" id="1.2.1.41"/>
    </reaction>
</comment>
<dbReference type="InterPro" id="IPR015590">
    <property type="entry name" value="Aldehyde_DH_dom"/>
</dbReference>
<dbReference type="EMBL" id="AWSD01000337">
    <property type="protein sequence ID" value="ERH15893.1"/>
    <property type="molecule type" value="Genomic_DNA"/>
</dbReference>
<keyword evidence="3 7" id="KW-0641">Proline biosynthesis</keyword>
<keyword evidence="2 7" id="KW-0028">Amino-acid biosynthesis</keyword>
<dbReference type="InterPro" id="IPR016163">
    <property type="entry name" value="Ald_DH_C"/>
</dbReference>
<keyword evidence="4 7" id="KW-0521">NADP</keyword>
<evidence type="ECO:0000256" key="7">
    <source>
        <dbReference type="HAMAP-Rule" id="MF_00412"/>
    </source>
</evidence>
<dbReference type="NCBIfam" id="NF001221">
    <property type="entry name" value="PRK00197.1"/>
    <property type="match status" value="1"/>
</dbReference>
<organism evidence="9 10">
    <name type="scientific">Actinomyces johnsonii F0510</name>
    <dbReference type="NCBI Taxonomy" id="1227262"/>
    <lineage>
        <taxon>Bacteria</taxon>
        <taxon>Bacillati</taxon>
        <taxon>Actinomycetota</taxon>
        <taxon>Actinomycetes</taxon>
        <taxon>Actinomycetales</taxon>
        <taxon>Actinomycetaceae</taxon>
        <taxon>Actinomyces</taxon>
    </lineage>
</organism>
<evidence type="ECO:0000256" key="3">
    <source>
        <dbReference type="ARBA" id="ARBA00022650"/>
    </source>
</evidence>
<dbReference type="PANTHER" id="PTHR11063:SF8">
    <property type="entry name" value="DELTA-1-PYRROLINE-5-CARBOXYLATE SYNTHASE"/>
    <property type="match status" value="1"/>
</dbReference>
<gene>
    <name evidence="7" type="primary">proA</name>
    <name evidence="9" type="ORF">HMPREF1549_02829</name>
</gene>
<dbReference type="InterPro" id="IPR000965">
    <property type="entry name" value="GPR_dom"/>
</dbReference>
<evidence type="ECO:0000256" key="6">
    <source>
        <dbReference type="ARBA" id="ARBA00049024"/>
    </source>
</evidence>
<dbReference type="PANTHER" id="PTHR11063">
    <property type="entry name" value="GLUTAMATE SEMIALDEHYDE DEHYDROGENASE"/>
    <property type="match status" value="1"/>
</dbReference>
<dbReference type="GO" id="GO:0050661">
    <property type="term" value="F:NADP binding"/>
    <property type="evidence" value="ECO:0007669"/>
    <property type="project" value="InterPro"/>
</dbReference>
<dbReference type="AlphaFoldDB" id="U1R8A5"/>
<evidence type="ECO:0000256" key="2">
    <source>
        <dbReference type="ARBA" id="ARBA00022605"/>
    </source>
</evidence>
<dbReference type="EC" id="1.2.1.41" evidence="7"/>
<evidence type="ECO:0000256" key="5">
    <source>
        <dbReference type="ARBA" id="ARBA00023002"/>
    </source>
</evidence>
<dbReference type="Proteomes" id="UP000016498">
    <property type="component" value="Unassembled WGS sequence"/>
</dbReference>
<dbReference type="InterPro" id="IPR016162">
    <property type="entry name" value="Ald_DH_N"/>
</dbReference>
<name>U1R8A5_9ACTO</name>
<comment type="caution">
    <text evidence="9">The sequence shown here is derived from an EMBL/GenBank/DDBJ whole genome shotgun (WGS) entry which is preliminary data.</text>
</comment>
<evidence type="ECO:0000313" key="9">
    <source>
        <dbReference type="EMBL" id="ERH15893.1"/>
    </source>
</evidence>
<dbReference type="UniPathway" id="UPA00098">
    <property type="reaction ID" value="UER00360"/>
</dbReference>
<dbReference type="HOGENOM" id="CLU_030231_0_0_11"/>
<evidence type="ECO:0000256" key="4">
    <source>
        <dbReference type="ARBA" id="ARBA00022857"/>
    </source>
</evidence>
<dbReference type="GO" id="GO:0055129">
    <property type="term" value="P:L-proline biosynthetic process"/>
    <property type="evidence" value="ECO:0007669"/>
    <property type="project" value="UniProtKB-UniRule"/>
</dbReference>
<dbReference type="PATRIC" id="fig|1227262.3.peg.2304"/>
<reference evidence="9 10" key="1">
    <citation type="submission" date="2013-06" db="EMBL/GenBank/DDBJ databases">
        <authorList>
            <person name="Weinstock G."/>
            <person name="Sodergren E."/>
            <person name="Lobos E.A."/>
            <person name="Fulton L."/>
            <person name="Fulton R."/>
            <person name="Courtney L."/>
            <person name="Fronick C."/>
            <person name="O'Laughlin M."/>
            <person name="Godfrey J."/>
            <person name="Wilson R.M."/>
            <person name="Miner T."/>
            <person name="Farmer C."/>
            <person name="Delehaunty K."/>
            <person name="Cordes M."/>
            <person name="Minx P."/>
            <person name="Tomlinson C."/>
            <person name="Chen J."/>
            <person name="Wollam A."/>
            <person name="Pepin K.H."/>
            <person name="Bhonagiri V."/>
            <person name="Zhang X."/>
            <person name="Warren W."/>
            <person name="Mitreva M."/>
            <person name="Mardis E.R."/>
            <person name="Wilson R.K."/>
        </authorList>
    </citation>
    <scope>NUCLEOTIDE SEQUENCE [LARGE SCALE GENOMIC DNA]</scope>
    <source>
        <strain evidence="9 10">F0510</strain>
    </source>
</reference>
<evidence type="ECO:0000256" key="1">
    <source>
        <dbReference type="ARBA" id="ARBA00004985"/>
    </source>
</evidence>
<dbReference type="Pfam" id="PF00171">
    <property type="entry name" value="Aldedh"/>
    <property type="match status" value="1"/>
</dbReference>
<dbReference type="InterPro" id="IPR016161">
    <property type="entry name" value="Ald_DH/histidinol_DH"/>
</dbReference>
<dbReference type="Gene3D" id="3.40.605.10">
    <property type="entry name" value="Aldehyde Dehydrogenase, Chain A, domain 1"/>
    <property type="match status" value="1"/>
</dbReference>
<dbReference type="HAMAP" id="MF_00412">
    <property type="entry name" value="ProA"/>
    <property type="match status" value="1"/>
</dbReference>
<sequence length="462" mass="47957">MWLPSSTATTSPSCLAPPESEDTIGLVFYGGPMNDVDAHELVTATARSARAAQRSLARAPRAVKDAALEAMAHSLTEHTEAILAANAADLQRGRESGMKSGLLDRLALDAGRLSDIAGALREVAALPDPVGQIIDGSVMPNGLRVRRVRVPLGVVGMIYEARPNVTVDTAALAVKSGNAIILRGGSAAQDSNAAIVAALRSALDAQGLPSDLVTSVDAAGRDGARALMRAHGLVDALVPRGGAGLIRAVVEQSTVPVIETGSGNCHVYVDASADLQAAVDIIVNAKTQRVGVCNAAETLLVHIDVAADYLPEAAAALWDKDTVLHADPAAHRILTEVAGGGRQELLVEATEDDWDTEYGSLDLAVRVVEDLEEAVDHIRAHTTGHTEAVLAQDVGVINDFIAGMDSAAIMVNASTRFTDGGQLGLGAELGISTQKLHARGPMGLTELTTTTWIVEGDGHTRP</sequence>
<keyword evidence="7" id="KW-0963">Cytoplasm</keyword>
<dbReference type="InterPro" id="IPR012134">
    <property type="entry name" value="Glu-5-SA_DH"/>
</dbReference>
<dbReference type="NCBIfam" id="TIGR00407">
    <property type="entry name" value="proA"/>
    <property type="match status" value="1"/>
</dbReference>
<protein>
    <recommendedName>
        <fullName evidence="7">Gamma-glutamyl phosphate reductase</fullName>
        <shortName evidence="7">GPR</shortName>
        <ecNumber evidence="7">1.2.1.41</ecNumber>
    </recommendedName>
    <alternativeName>
        <fullName evidence="7">Glutamate-5-semialdehyde dehydrogenase</fullName>
    </alternativeName>
    <alternativeName>
        <fullName evidence="7">Glutamyl-gamma-semialdehyde dehydrogenase</fullName>
        <shortName evidence="7">GSA dehydrogenase</shortName>
    </alternativeName>
</protein>
<dbReference type="Gene3D" id="3.40.309.10">
    <property type="entry name" value="Aldehyde Dehydrogenase, Chain A, domain 2"/>
    <property type="match status" value="1"/>
</dbReference>
<comment type="pathway">
    <text evidence="1 7">Amino-acid biosynthesis; L-proline biosynthesis; L-glutamate 5-semialdehyde from L-glutamate: step 2/2.</text>
</comment>
<accession>U1R8A5</accession>